<accession>B6JXC1</accession>
<name>B6JXC1_SCHJY</name>
<evidence type="ECO:0000313" key="5">
    <source>
        <dbReference type="Proteomes" id="UP000001744"/>
    </source>
</evidence>
<reference evidence="3 5" key="1">
    <citation type="journal article" date="2011" name="Science">
        <title>Comparative functional genomics of the fission yeasts.</title>
        <authorList>
            <person name="Rhind N."/>
            <person name="Chen Z."/>
            <person name="Yassour M."/>
            <person name="Thompson D.A."/>
            <person name="Haas B.J."/>
            <person name="Habib N."/>
            <person name="Wapinski I."/>
            <person name="Roy S."/>
            <person name="Lin M.F."/>
            <person name="Heiman D.I."/>
            <person name="Young S.K."/>
            <person name="Furuya K."/>
            <person name="Guo Y."/>
            <person name="Pidoux A."/>
            <person name="Chen H.M."/>
            <person name="Robbertse B."/>
            <person name="Goldberg J.M."/>
            <person name="Aoki K."/>
            <person name="Bayne E.H."/>
            <person name="Berlin A.M."/>
            <person name="Desjardins C.A."/>
            <person name="Dobbs E."/>
            <person name="Dukaj L."/>
            <person name="Fan L."/>
            <person name="FitzGerald M.G."/>
            <person name="French C."/>
            <person name="Gujja S."/>
            <person name="Hansen K."/>
            <person name="Keifenheim D."/>
            <person name="Levin J.Z."/>
            <person name="Mosher R.A."/>
            <person name="Mueller C.A."/>
            <person name="Pfiffner J."/>
            <person name="Priest M."/>
            <person name="Russ C."/>
            <person name="Smialowska A."/>
            <person name="Swoboda P."/>
            <person name="Sykes S.M."/>
            <person name="Vaughn M."/>
            <person name="Vengrova S."/>
            <person name="Yoder R."/>
            <person name="Zeng Q."/>
            <person name="Allshire R."/>
            <person name="Baulcombe D."/>
            <person name="Birren B.W."/>
            <person name="Brown W."/>
            <person name="Ekwall K."/>
            <person name="Kellis M."/>
            <person name="Leatherwood J."/>
            <person name="Levin H."/>
            <person name="Margalit H."/>
            <person name="Martienssen R."/>
            <person name="Nieduszynski C.A."/>
            <person name="Spatafora J.W."/>
            <person name="Friedman N."/>
            <person name="Dalgaard J.Z."/>
            <person name="Baumann P."/>
            <person name="Niki H."/>
            <person name="Regev A."/>
            <person name="Nusbaum C."/>
        </authorList>
    </citation>
    <scope>NUCLEOTIDE SEQUENCE [LARGE SCALE GENOMIC DNA]</scope>
    <source>
        <strain evidence="5">yFS275 / FY16936</strain>
    </source>
</reference>
<dbReference type="GO" id="GO:0005886">
    <property type="term" value="C:plasma membrane"/>
    <property type="evidence" value="ECO:0000318"/>
    <property type="project" value="GO_Central"/>
</dbReference>
<protein>
    <submittedName>
        <fullName evidence="3">GTPase activating protein Gyp3</fullName>
    </submittedName>
</protein>
<dbReference type="RefSeq" id="XP_002172315.1">
    <property type="nucleotide sequence ID" value="XM_002172279.2"/>
</dbReference>
<dbReference type="Gene3D" id="1.10.8.270">
    <property type="entry name" value="putative rabgap domain of human tbc1 domain family member 14 like domains"/>
    <property type="match status" value="1"/>
</dbReference>
<dbReference type="AlphaFoldDB" id="B6JXC1"/>
<dbReference type="InterPro" id="IPR050302">
    <property type="entry name" value="Rab_GAP_TBC_domain"/>
</dbReference>
<dbReference type="Proteomes" id="UP000001744">
    <property type="component" value="Unassembled WGS sequence"/>
</dbReference>
<dbReference type="InterPro" id="IPR035969">
    <property type="entry name" value="Rab-GAP_TBC_sf"/>
</dbReference>
<dbReference type="eggNOG" id="KOG2058">
    <property type="taxonomic scope" value="Eukaryota"/>
</dbReference>
<dbReference type="JaponicusDB" id="SJAG_01048">
    <property type="gene designation" value="gyp3"/>
</dbReference>
<dbReference type="InterPro" id="IPR000195">
    <property type="entry name" value="Rab-GAP-TBC_dom"/>
</dbReference>
<dbReference type="SMART" id="SM00164">
    <property type="entry name" value="TBC"/>
    <property type="match status" value="1"/>
</dbReference>
<organism evidence="3 5">
    <name type="scientific">Schizosaccharomyces japonicus (strain yFS275 / FY16936)</name>
    <name type="common">Fission yeast</name>
    <dbReference type="NCBI Taxonomy" id="402676"/>
    <lineage>
        <taxon>Eukaryota</taxon>
        <taxon>Fungi</taxon>
        <taxon>Dikarya</taxon>
        <taxon>Ascomycota</taxon>
        <taxon>Taphrinomycotina</taxon>
        <taxon>Schizosaccharomycetes</taxon>
        <taxon>Schizosaccharomycetales</taxon>
        <taxon>Schizosaccharomycetaceae</taxon>
        <taxon>Schizosaccharomyces</taxon>
    </lineage>
</organism>
<dbReference type="OMA" id="VFQVIQD"/>
<dbReference type="Gene3D" id="1.10.472.80">
    <property type="entry name" value="Ypt/Rab-GAP domain of gyp1p, domain 3"/>
    <property type="match status" value="1"/>
</dbReference>
<evidence type="ECO:0000259" key="2">
    <source>
        <dbReference type="PROSITE" id="PS50086"/>
    </source>
</evidence>
<dbReference type="SUPFAM" id="SSF47923">
    <property type="entry name" value="Ypt/Rab-GAP domain of gyp1p"/>
    <property type="match status" value="2"/>
</dbReference>
<dbReference type="PROSITE" id="PS50086">
    <property type="entry name" value="TBC_RABGAP"/>
    <property type="match status" value="1"/>
</dbReference>
<dbReference type="Pfam" id="PF00566">
    <property type="entry name" value="RabGAP-TBC"/>
    <property type="match status" value="1"/>
</dbReference>
<feature type="region of interest" description="Disordered" evidence="1">
    <location>
        <begin position="556"/>
        <end position="594"/>
    </location>
</feature>
<dbReference type="STRING" id="402676.B6JXC1"/>
<evidence type="ECO:0000313" key="3">
    <source>
        <dbReference type="EMBL" id="EEB06022.1"/>
    </source>
</evidence>
<dbReference type="EMBL" id="KE651166">
    <property type="protein sequence ID" value="EEB06022.1"/>
    <property type="molecule type" value="Genomic_DNA"/>
</dbReference>
<gene>
    <name evidence="4" type="primary">gyp3</name>
    <name evidence="3" type="ORF">SJAG_01048</name>
</gene>
<evidence type="ECO:0000256" key="1">
    <source>
        <dbReference type="SAM" id="MobiDB-lite"/>
    </source>
</evidence>
<feature type="compositionally biased region" description="Low complexity" evidence="1">
    <location>
        <begin position="126"/>
        <end position="144"/>
    </location>
</feature>
<dbReference type="HOGENOM" id="CLU_005350_12_3_1"/>
<dbReference type="GeneID" id="7048292"/>
<evidence type="ECO:0000313" key="4">
    <source>
        <dbReference type="JaponicusDB" id="SJAG_01048"/>
    </source>
</evidence>
<feature type="region of interest" description="Disordered" evidence="1">
    <location>
        <begin position="1"/>
        <end position="41"/>
    </location>
</feature>
<dbReference type="PANTHER" id="PTHR47219">
    <property type="entry name" value="RAB GTPASE-ACTIVATING PROTEIN 1-LIKE"/>
    <property type="match status" value="1"/>
</dbReference>
<dbReference type="OrthoDB" id="294251at2759"/>
<feature type="region of interest" description="Disordered" evidence="1">
    <location>
        <begin position="126"/>
        <end position="154"/>
    </location>
</feature>
<dbReference type="PANTHER" id="PTHR47219:SF20">
    <property type="entry name" value="TBC1 DOMAIN FAMILY MEMBER 2B"/>
    <property type="match status" value="1"/>
</dbReference>
<sequence length="608" mass="68742">MSHLAARPPTFTFVEDDDKSTSSELDVLSSEGSKRIPTHQKTPSDIVLDQVLELYNRHDIENAAHDSLSVTSSGSDMDESMYSFPDVPPDMADATATERPPELPDVNTLPYNSLALHTKLPVTPVAHTAPATTPSTPVTPSPSHQPSVRTSTTSLHPPVVASRQHHLGLPTIPLNISDNKSLKDILPRSCLAVQKDEGPLTRTALNTAKDLTLPSDRDLYGFKKVTQFTTKEQYNAWFSTYRDFMARREHKWDSLLTESNIDISTWPVTQFPSRGHKVQRYVRKGIPPVYRGAAWFYYSGGHELLREHRGIYESLWKHACVHKPKDADLIERDLHRTFPENIYFRSTPESVAGEYSEAPMISKLRRVLMSFAMYSPENGYCQSLNFLAGLFLLFMSEEKAFWMLVVTCRKYLPRMHDANLEGANIDQSVLMAAVRDNLPAVWSRIGLSFDGVPMNDIIDKLPPITLVTAAWFMCAFVGVLPTETTLRLWDCFFYEGSKVLFLSALSIFRLGEAEIKSKSEQIDVFQVIQDLPKSILDANTFIALCFRRNIRGTPSQKEIEKRRRKVAEKRRSAVGSTSSDNPETPVRRTSSRFRRPNIISQIQSHLKI</sequence>
<dbReference type="GO" id="GO:0005737">
    <property type="term" value="C:cytoplasm"/>
    <property type="evidence" value="ECO:0000318"/>
    <property type="project" value="GO_Central"/>
</dbReference>
<feature type="compositionally biased region" description="Polar residues" evidence="1">
    <location>
        <begin position="145"/>
        <end position="154"/>
    </location>
</feature>
<feature type="domain" description="Rab-GAP TBC" evidence="2">
    <location>
        <begin position="285"/>
        <end position="496"/>
    </location>
</feature>
<proteinExistence type="predicted"/>
<keyword evidence="5" id="KW-1185">Reference proteome</keyword>
<dbReference type="GO" id="GO:0005096">
    <property type="term" value="F:GTPase activator activity"/>
    <property type="evidence" value="ECO:0000318"/>
    <property type="project" value="GO_Central"/>
</dbReference>
<dbReference type="VEuPathDB" id="FungiDB:SJAG_01048"/>